<keyword evidence="1" id="KW-0472">Membrane</keyword>
<dbReference type="GO" id="GO:0016020">
    <property type="term" value="C:membrane"/>
    <property type="evidence" value="ECO:0007669"/>
    <property type="project" value="GOC"/>
</dbReference>
<dbReference type="SMART" id="SM01259">
    <property type="entry name" value="LAB_N"/>
    <property type="match status" value="1"/>
</dbReference>
<comment type="caution">
    <text evidence="3">The sequence shown here is derived from an EMBL/GenBank/DDBJ whole genome shotgun (WGS) entry which is preliminary data.</text>
</comment>
<evidence type="ECO:0000259" key="2">
    <source>
        <dbReference type="SMART" id="SM01259"/>
    </source>
</evidence>
<accession>A0A848FB85</accession>
<feature type="domain" description="Lipid A biosynthesis N-terminal" evidence="2">
    <location>
        <begin position="16"/>
        <end position="87"/>
    </location>
</feature>
<dbReference type="RefSeq" id="WP_169161499.1">
    <property type="nucleotide sequence ID" value="NZ_JABBFW010000011.1"/>
</dbReference>
<dbReference type="GO" id="GO:0009245">
    <property type="term" value="P:lipid A biosynthetic process"/>
    <property type="evidence" value="ECO:0007669"/>
    <property type="project" value="InterPro"/>
</dbReference>
<dbReference type="InterPro" id="IPR011499">
    <property type="entry name" value="Lipid_A_biosynth_N"/>
</dbReference>
<evidence type="ECO:0000256" key="1">
    <source>
        <dbReference type="SAM" id="Phobius"/>
    </source>
</evidence>
<dbReference type="Gene3D" id="1.20.1280.290">
    <property type="match status" value="1"/>
</dbReference>
<keyword evidence="1" id="KW-0812">Transmembrane</keyword>
<protein>
    <recommendedName>
        <fullName evidence="2">Lipid A biosynthesis N-terminal domain-containing protein</fullName>
    </recommendedName>
</protein>
<organism evidence="3 4">
    <name type="scientific">Azohydromonas caseinilytica</name>
    <dbReference type="NCBI Taxonomy" id="2728836"/>
    <lineage>
        <taxon>Bacteria</taxon>
        <taxon>Pseudomonadati</taxon>
        <taxon>Pseudomonadota</taxon>
        <taxon>Betaproteobacteria</taxon>
        <taxon>Burkholderiales</taxon>
        <taxon>Sphaerotilaceae</taxon>
        <taxon>Azohydromonas</taxon>
    </lineage>
</organism>
<dbReference type="GO" id="GO:0008915">
    <property type="term" value="F:lipid-A-disaccharide synthase activity"/>
    <property type="evidence" value="ECO:0007669"/>
    <property type="project" value="InterPro"/>
</dbReference>
<dbReference type="Pfam" id="PF07578">
    <property type="entry name" value="LAB_N"/>
    <property type="match status" value="1"/>
</dbReference>
<feature type="transmembrane region" description="Helical" evidence="1">
    <location>
        <begin position="45"/>
        <end position="64"/>
    </location>
</feature>
<evidence type="ECO:0000313" key="4">
    <source>
        <dbReference type="Proteomes" id="UP000574067"/>
    </source>
</evidence>
<name>A0A848FB85_9BURK</name>
<dbReference type="Proteomes" id="UP000574067">
    <property type="component" value="Unassembled WGS sequence"/>
</dbReference>
<reference evidence="3 4" key="1">
    <citation type="submission" date="2020-04" db="EMBL/GenBank/DDBJ databases">
        <title>Azohydromonas sp. isolated from soil.</title>
        <authorList>
            <person name="Dahal R.H."/>
        </authorList>
    </citation>
    <scope>NUCLEOTIDE SEQUENCE [LARGE SCALE GENOMIC DNA]</scope>
    <source>
        <strain evidence="3 4">G-1-1-14</strain>
    </source>
</reference>
<feature type="transmembrane region" description="Helical" evidence="1">
    <location>
        <begin position="12"/>
        <end position="33"/>
    </location>
</feature>
<keyword evidence="1" id="KW-1133">Transmembrane helix</keyword>
<feature type="transmembrane region" description="Helical" evidence="1">
    <location>
        <begin position="70"/>
        <end position="88"/>
    </location>
</feature>
<sequence length="110" mass="12355">MSLFQHPLPEWLVLAFGFGGQALFSARFIIQWLASERAGRSVMPVLFWHFSIAGGATLLLYALYRQDPVFILGQGLGLAIYLRNLWLIRRERERHARAAGGSDSGIDARP</sequence>
<proteinExistence type="predicted"/>
<dbReference type="EMBL" id="JABBFW010000011">
    <property type="protein sequence ID" value="NML16592.1"/>
    <property type="molecule type" value="Genomic_DNA"/>
</dbReference>
<dbReference type="AlphaFoldDB" id="A0A848FB85"/>
<keyword evidence="4" id="KW-1185">Reference proteome</keyword>
<gene>
    <name evidence="3" type="ORF">HHL10_16540</name>
</gene>
<evidence type="ECO:0000313" key="3">
    <source>
        <dbReference type="EMBL" id="NML16592.1"/>
    </source>
</evidence>